<organism evidence="4 5">
    <name type="scientific">Rheinheimera mesophila</name>
    <dbReference type="NCBI Taxonomy" id="1547515"/>
    <lineage>
        <taxon>Bacteria</taxon>
        <taxon>Pseudomonadati</taxon>
        <taxon>Pseudomonadota</taxon>
        <taxon>Gammaproteobacteria</taxon>
        <taxon>Chromatiales</taxon>
        <taxon>Chromatiaceae</taxon>
        <taxon>Rheinheimera</taxon>
    </lineage>
</organism>
<feature type="domain" description="NADPH-dependent FMN reductase-like" evidence="3">
    <location>
        <begin position="5"/>
        <end position="145"/>
    </location>
</feature>
<dbReference type="SUPFAM" id="SSF52218">
    <property type="entry name" value="Flavoproteins"/>
    <property type="match status" value="1"/>
</dbReference>
<protein>
    <submittedName>
        <fullName evidence="4">NADPH-dependent oxidoreductase</fullName>
    </submittedName>
</protein>
<evidence type="ECO:0000313" key="4">
    <source>
        <dbReference type="EMBL" id="RRJ19489.1"/>
    </source>
</evidence>
<dbReference type="GO" id="GO:0005829">
    <property type="term" value="C:cytosol"/>
    <property type="evidence" value="ECO:0007669"/>
    <property type="project" value="TreeGrafter"/>
</dbReference>
<proteinExistence type="predicted"/>
<dbReference type="Proteomes" id="UP000276260">
    <property type="component" value="Unassembled WGS sequence"/>
</dbReference>
<name>A0A3P3QG71_9GAMM</name>
<keyword evidence="2" id="KW-0285">Flavoprotein</keyword>
<dbReference type="GO" id="GO:0016491">
    <property type="term" value="F:oxidoreductase activity"/>
    <property type="evidence" value="ECO:0007669"/>
    <property type="project" value="InterPro"/>
</dbReference>
<dbReference type="Gene3D" id="3.40.50.360">
    <property type="match status" value="1"/>
</dbReference>
<evidence type="ECO:0000256" key="1">
    <source>
        <dbReference type="ARBA" id="ARBA00001917"/>
    </source>
</evidence>
<evidence type="ECO:0000259" key="3">
    <source>
        <dbReference type="Pfam" id="PF03358"/>
    </source>
</evidence>
<dbReference type="GO" id="GO:0010181">
    <property type="term" value="F:FMN binding"/>
    <property type="evidence" value="ECO:0007669"/>
    <property type="project" value="TreeGrafter"/>
</dbReference>
<dbReference type="EMBL" id="RRCF01000004">
    <property type="protein sequence ID" value="RRJ19489.1"/>
    <property type="molecule type" value="Genomic_DNA"/>
</dbReference>
<comment type="caution">
    <text evidence="4">The sequence shown here is derived from an EMBL/GenBank/DDBJ whole genome shotgun (WGS) entry which is preliminary data.</text>
</comment>
<keyword evidence="5" id="KW-1185">Reference proteome</keyword>
<accession>A0A3P3QG71</accession>
<dbReference type="AlphaFoldDB" id="A0A3P3QG71"/>
<dbReference type="Pfam" id="PF03358">
    <property type="entry name" value="FMN_red"/>
    <property type="match status" value="1"/>
</dbReference>
<dbReference type="OrthoDB" id="9812295at2"/>
<dbReference type="InterPro" id="IPR005025">
    <property type="entry name" value="FMN_Rdtase-like_dom"/>
</dbReference>
<comment type="cofactor">
    <cofactor evidence="1">
        <name>FMN</name>
        <dbReference type="ChEBI" id="CHEBI:58210"/>
    </cofactor>
</comment>
<dbReference type="PANTHER" id="PTHR30543:SF21">
    <property type="entry name" value="NAD(P)H-DEPENDENT FMN REDUCTASE LOT6"/>
    <property type="match status" value="1"/>
</dbReference>
<dbReference type="InterPro" id="IPR029039">
    <property type="entry name" value="Flavoprotein-like_sf"/>
</dbReference>
<evidence type="ECO:0000256" key="2">
    <source>
        <dbReference type="ARBA" id="ARBA00022643"/>
    </source>
</evidence>
<dbReference type="PANTHER" id="PTHR30543">
    <property type="entry name" value="CHROMATE REDUCTASE"/>
    <property type="match status" value="1"/>
</dbReference>
<evidence type="ECO:0000313" key="5">
    <source>
        <dbReference type="Proteomes" id="UP000276260"/>
    </source>
</evidence>
<dbReference type="InterPro" id="IPR050712">
    <property type="entry name" value="NAD(P)H-dep_reductase"/>
</dbReference>
<reference evidence="4 5" key="1">
    <citation type="submission" date="2018-11" db="EMBL/GenBank/DDBJ databases">
        <title>Draft genome analysis of Rheinheimera mesophila isolated from an industrial waste site.</title>
        <authorList>
            <person name="Yu Q."/>
            <person name="Qi Y."/>
            <person name="Zhang H."/>
            <person name="Lu Y."/>
            <person name="Pu J."/>
        </authorList>
    </citation>
    <scope>NUCLEOTIDE SEQUENCE [LARGE SCALE GENOMIC DNA]</scope>
    <source>
        <strain evidence="4 5">IITR13</strain>
    </source>
</reference>
<sequence>MSGLKVLALCGSLRAKSTNKALLEYAIAHAPEGMQIELADLTDVPFYNSDLLTKPAALERLLAQFAKADAFLLACPEYNYSIAPALKNALDWASREASNALMAGKVAAILGSGGGMGTSRAQYHLRQVCVFLDLHLVNKPEVFCNAFANTFDADNTLIDERIQGLIVQQLHALQQLAARFKR</sequence>
<keyword evidence="2" id="KW-0288">FMN</keyword>
<dbReference type="RefSeq" id="WP_046518446.1">
    <property type="nucleotide sequence ID" value="NZ_LAVS01000002.1"/>
</dbReference>
<gene>
    <name evidence="4" type="ORF">EIK76_13615</name>
</gene>